<evidence type="ECO:0000313" key="6">
    <source>
        <dbReference type="EMBL" id="REL27437.1"/>
    </source>
</evidence>
<dbReference type="Pfam" id="PF01614">
    <property type="entry name" value="IclR_C"/>
    <property type="match status" value="1"/>
</dbReference>
<gene>
    <name evidence="6" type="ORF">DXX93_13260</name>
</gene>
<dbReference type="SMART" id="SM00346">
    <property type="entry name" value="HTH_ICLR"/>
    <property type="match status" value="1"/>
</dbReference>
<dbReference type="Proteomes" id="UP000256478">
    <property type="component" value="Unassembled WGS sequence"/>
</dbReference>
<dbReference type="EMBL" id="QUOU01000001">
    <property type="protein sequence ID" value="REL27437.1"/>
    <property type="molecule type" value="Genomic_DNA"/>
</dbReference>
<organism evidence="6 7">
    <name type="scientific">Thalassotalea euphylliae</name>
    <dbReference type="NCBI Taxonomy" id="1655234"/>
    <lineage>
        <taxon>Bacteria</taxon>
        <taxon>Pseudomonadati</taxon>
        <taxon>Pseudomonadota</taxon>
        <taxon>Gammaproteobacteria</taxon>
        <taxon>Alteromonadales</taxon>
        <taxon>Colwelliaceae</taxon>
        <taxon>Thalassotalea</taxon>
    </lineage>
</organism>
<keyword evidence="3" id="KW-0804">Transcription</keyword>
<accession>A0A3E0TSW4</accession>
<dbReference type="PANTHER" id="PTHR30136:SF7">
    <property type="entry name" value="HTH-TYPE TRANSCRIPTIONAL REGULATOR KDGR-RELATED"/>
    <property type="match status" value="1"/>
</dbReference>
<dbReference type="InterPro" id="IPR050707">
    <property type="entry name" value="HTH_MetabolicPath_Reg"/>
</dbReference>
<dbReference type="InterPro" id="IPR036390">
    <property type="entry name" value="WH_DNA-bd_sf"/>
</dbReference>
<dbReference type="GO" id="GO:0045892">
    <property type="term" value="P:negative regulation of DNA-templated transcription"/>
    <property type="evidence" value="ECO:0007669"/>
    <property type="project" value="TreeGrafter"/>
</dbReference>
<dbReference type="RefSeq" id="WP_116008517.1">
    <property type="nucleotide sequence ID" value="NZ_QUOU01000001.1"/>
</dbReference>
<dbReference type="Gene3D" id="3.30.450.40">
    <property type="match status" value="1"/>
</dbReference>
<proteinExistence type="predicted"/>
<dbReference type="AlphaFoldDB" id="A0A3E0TSW4"/>
<keyword evidence="2" id="KW-0238">DNA-binding</keyword>
<evidence type="ECO:0000256" key="2">
    <source>
        <dbReference type="ARBA" id="ARBA00023125"/>
    </source>
</evidence>
<dbReference type="InterPro" id="IPR036388">
    <property type="entry name" value="WH-like_DNA-bd_sf"/>
</dbReference>
<dbReference type="PROSITE" id="PS51078">
    <property type="entry name" value="ICLR_ED"/>
    <property type="match status" value="1"/>
</dbReference>
<feature type="domain" description="IclR-ED" evidence="5">
    <location>
        <begin position="72"/>
        <end position="253"/>
    </location>
</feature>
<protein>
    <submittedName>
        <fullName evidence="6">IclR family transcriptional regulator</fullName>
    </submittedName>
</protein>
<dbReference type="InterPro" id="IPR014757">
    <property type="entry name" value="Tscrpt_reg_IclR_C"/>
</dbReference>
<comment type="caution">
    <text evidence="6">The sequence shown here is derived from an EMBL/GenBank/DDBJ whole genome shotgun (WGS) entry which is preliminary data.</text>
</comment>
<dbReference type="SUPFAM" id="SSF55781">
    <property type="entry name" value="GAF domain-like"/>
    <property type="match status" value="1"/>
</dbReference>
<evidence type="ECO:0000256" key="1">
    <source>
        <dbReference type="ARBA" id="ARBA00023015"/>
    </source>
</evidence>
<keyword evidence="1" id="KW-0805">Transcription regulation</keyword>
<evidence type="ECO:0000256" key="3">
    <source>
        <dbReference type="ARBA" id="ARBA00023163"/>
    </source>
</evidence>
<dbReference type="GO" id="GO:0003700">
    <property type="term" value="F:DNA-binding transcription factor activity"/>
    <property type="evidence" value="ECO:0007669"/>
    <property type="project" value="TreeGrafter"/>
</dbReference>
<dbReference type="Gene3D" id="1.10.10.10">
    <property type="entry name" value="Winged helix-like DNA-binding domain superfamily/Winged helix DNA-binding domain"/>
    <property type="match status" value="1"/>
</dbReference>
<name>A0A3E0TSW4_9GAMM</name>
<evidence type="ECO:0000313" key="7">
    <source>
        <dbReference type="Proteomes" id="UP000256478"/>
    </source>
</evidence>
<dbReference type="InterPro" id="IPR029016">
    <property type="entry name" value="GAF-like_dom_sf"/>
</dbReference>
<dbReference type="Pfam" id="PF09339">
    <property type="entry name" value="HTH_IclR"/>
    <property type="match status" value="1"/>
</dbReference>
<dbReference type="InterPro" id="IPR005471">
    <property type="entry name" value="Tscrpt_reg_IclR_N"/>
</dbReference>
<dbReference type="OrthoDB" id="9807558at2"/>
<sequence>MAAKKTYSAPALEKGLDIIELLAQEPEGLKVTQITEKLDKSVGELFRMLMVLEQRGYVETSEGSDRYRLSLKLFGLANRYPPVKRLTSVAGPVLKRLAFTIEQSCHLVTFFDGRGHVVAQQDSPSSRTFGVRLGATAPLMNTCSGHVLLSYASAEQFEFMMQSIPEHHPKPDIDGFANISSQIVKAGHEAIRSRQVQGVMDIGYPVFDNSGDILAALVVPFVDYIDGSHPITLEESKSYIAQAAASISTQLGYSDND</sequence>
<dbReference type="SUPFAM" id="SSF46785">
    <property type="entry name" value="Winged helix' DNA-binding domain"/>
    <property type="match status" value="1"/>
</dbReference>
<dbReference type="PANTHER" id="PTHR30136">
    <property type="entry name" value="HELIX-TURN-HELIX TRANSCRIPTIONAL REGULATOR, ICLR FAMILY"/>
    <property type="match status" value="1"/>
</dbReference>
<feature type="domain" description="HTH iclR-type" evidence="4">
    <location>
        <begin position="9"/>
        <end position="71"/>
    </location>
</feature>
<dbReference type="PROSITE" id="PS51077">
    <property type="entry name" value="HTH_ICLR"/>
    <property type="match status" value="1"/>
</dbReference>
<reference evidence="6 7" key="1">
    <citation type="submission" date="2018-08" db="EMBL/GenBank/DDBJ databases">
        <title>Thalassotalea euphylliae genome.</title>
        <authorList>
            <person name="Summers S."/>
            <person name="Rice S.A."/>
            <person name="Freckelton M.L."/>
            <person name="Nedved B.T."/>
            <person name="Hadfield M.G."/>
        </authorList>
    </citation>
    <scope>NUCLEOTIDE SEQUENCE [LARGE SCALE GENOMIC DNA]</scope>
    <source>
        <strain evidence="6 7">H1</strain>
    </source>
</reference>
<evidence type="ECO:0000259" key="4">
    <source>
        <dbReference type="PROSITE" id="PS51077"/>
    </source>
</evidence>
<evidence type="ECO:0000259" key="5">
    <source>
        <dbReference type="PROSITE" id="PS51078"/>
    </source>
</evidence>
<dbReference type="GO" id="GO:0003677">
    <property type="term" value="F:DNA binding"/>
    <property type="evidence" value="ECO:0007669"/>
    <property type="project" value="UniProtKB-KW"/>
</dbReference>